<proteinExistence type="predicted"/>
<keyword evidence="2" id="KW-1185">Reference proteome</keyword>
<comment type="caution">
    <text evidence="1">The sequence shown here is derived from an EMBL/GenBank/DDBJ whole genome shotgun (WGS) entry which is preliminary data.</text>
</comment>
<dbReference type="Proteomes" id="UP001044222">
    <property type="component" value="Chromosome 17"/>
</dbReference>
<evidence type="ECO:0000313" key="1">
    <source>
        <dbReference type="EMBL" id="KAG5832711.1"/>
    </source>
</evidence>
<evidence type="ECO:0000313" key="2">
    <source>
        <dbReference type="Proteomes" id="UP001044222"/>
    </source>
</evidence>
<feature type="non-terminal residue" evidence="1">
    <location>
        <position position="1"/>
    </location>
</feature>
<reference evidence="1" key="1">
    <citation type="submission" date="2021-01" db="EMBL/GenBank/DDBJ databases">
        <title>A chromosome-scale assembly of European eel, Anguilla anguilla.</title>
        <authorList>
            <person name="Henkel C."/>
            <person name="Jong-Raadsen S.A."/>
            <person name="Dufour S."/>
            <person name="Weltzien F.-A."/>
            <person name="Palstra A.P."/>
            <person name="Pelster B."/>
            <person name="Spaink H.P."/>
            <person name="Van Den Thillart G.E."/>
            <person name="Jansen H."/>
            <person name="Zahm M."/>
            <person name="Klopp C."/>
            <person name="Cedric C."/>
            <person name="Louis A."/>
            <person name="Berthelot C."/>
            <person name="Parey E."/>
            <person name="Roest Crollius H."/>
            <person name="Montfort J."/>
            <person name="Robinson-Rechavi M."/>
            <person name="Bucao C."/>
            <person name="Bouchez O."/>
            <person name="Gislard M."/>
            <person name="Lluch J."/>
            <person name="Milhes M."/>
            <person name="Lampietro C."/>
            <person name="Lopez Roques C."/>
            <person name="Donnadieu C."/>
            <person name="Braasch I."/>
            <person name="Desvignes T."/>
            <person name="Postlethwait J."/>
            <person name="Bobe J."/>
            <person name="Guiguen Y."/>
            <person name="Dirks R."/>
        </authorList>
    </citation>
    <scope>NUCLEOTIDE SEQUENCE</scope>
    <source>
        <strain evidence="1">Tag_6206</strain>
        <tissue evidence="1">Liver</tissue>
    </source>
</reference>
<sequence length="54" mass="6001">PGPTLLSFRDQTRSGVSGLLHLVFQAVSHPSTNQARPCLASEIRRDRAFQVVWP</sequence>
<dbReference type="AlphaFoldDB" id="A0A9D3LLL3"/>
<gene>
    <name evidence="1" type="ORF">ANANG_G00294050</name>
</gene>
<organism evidence="1 2">
    <name type="scientific">Anguilla anguilla</name>
    <name type="common">European freshwater eel</name>
    <name type="synonym">Muraena anguilla</name>
    <dbReference type="NCBI Taxonomy" id="7936"/>
    <lineage>
        <taxon>Eukaryota</taxon>
        <taxon>Metazoa</taxon>
        <taxon>Chordata</taxon>
        <taxon>Craniata</taxon>
        <taxon>Vertebrata</taxon>
        <taxon>Euteleostomi</taxon>
        <taxon>Actinopterygii</taxon>
        <taxon>Neopterygii</taxon>
        <taxon>Teleostei</taxon>
        <taxon>Anguilliformes</taxon>
        <taxon>Anguillidae</taxon>
        <taxon>Anguilla</taxon>
    </lineage>
</organism>
<dbReference type="EMBL" id="JAFIRN010000017">
    <property type="protein sequence ID" value="KAG5832711.1"/>
    <property type="molecule type" value="Genomic_DNA"/>
</dbReference>
<protein>
    <submittedName>
        <fullName evidence="1">Uncharacterized protein</fullName>
    </submittedName>
</protein>
<accession>A0A9D3LLL3</accession>
<name>A0A9D3LLL3_ANGAN</name>